<sequence>MPKAFPTKLSFYIKKILLGLFLLGVFLTGAVGTYLYFSLSGVFVKNNQKLNLFGTPTIKPNYELQSSFNILLLGYGGAGHDGGNLSDVLIVMHINPDKKDITLISVPRDLWVEIPIRSDISENHKINATYAIGGDDKKYGLKEPQYKGEAGGGNIAKKVVSGAIGMPVDHFVAVDFEGFKKIVDTFGGLDVDVPVTFDDYFYPIKGAENDTCGKSATEIAKLHELYSDTQLHHQFECRYENIHFDKGKNNMDGETALKFVRSRASAQHGGDFARSQRQQALLLAIKEKLISMEAIKKVDELFAEFSKTVRTDLDLETIKTIAAILGSSGNYNIKYVSLNEDNVLVASKSLDGQFILIPKAGEGVWSNVHKFILDEINK</sequence>
<dbReference type="Pfam" id="PF03816">
    <property type="entry name" value="LytR_cpsA_psr"/>
    <property type="match status" value="1"/>
</dbReference>
<dbReference type="EMBL" id="LBVL01000005">
    <property type="protein sequence ID" value="KKQ85651.1"/>
    <property type="molecule type" value="Genomic_DNA"/>
</dbReference>
<reference evidence="3 4" key="1">
    <citation type="journal article" date="2015" name="Nature">
        <title>rRNA introns, odd ribosomes, and small enigmatic genomes across a large radiation of phyla.</title>
        <authorList>
            <person name="Brown C.T."/>
            <person name="Hug L.A."/>
            <person name="Thomas B.C."/>
            <person name="Sharon I."/>
            <person name="Castelle C.J."/>
            <person name="Singh A."/>
            <person name="Wilkins M.J."/>
            <person name="Williams K.H."/>
            <person name="Banfield J.F."/>
        </authorList>
    </citation>
    <scope>NUCLEOTIDE SEQUENCE [LARGE SCALE GENOMIC DNA]</scope>
</reference>
<organism evidence="3 4">
    <name type="scientific">Candidatus Woesebacteria bacterium GW2011_GWB1_38_8</name>
    <dbReference type="NCBI Taxonomy" id="1618570"/>
    <lineage>
        <taxon>Bacteria</taxon>
        <taxon>Candidatus Woeseibacteriota</taxon>
    </lineage>
</organism>
<dbReference type="Gene3D" id="3.40.630.190">
    <property type="entry name" value="LCP protein"/>
    <property type="match status" value="1"/>
</dbReference>
<dbReference type="PANTHER" id="PTHR33392">
    <property type="entry name" value="POLYISOPRENYL-TEICHOIC ACID--PEPTIDOGLYCAN TEICHOIC ACID TRANSFERASE TAGU"/>
    <property type="match status" value="1"/>
</dbReference>
<gene>
    <name evidence="3" type="ORF">UT08_C0005G0102</name>
</gene>
<evidence type="ECO:0000313" key="3">
    <source>
        <dbReference type="EMBL" id="KKQ85651.1"/>
    </source>
</evidence>
<dbReference type="Proteomes" id="UP000034081">
    <property type="component" value="Unassembled WGS sequence"/>
</dbReference>
<name>A0A0G0P8M7_9BACT</name>
<dbReference type="InterPro" id="IPR004474">
    <property type="entry name" value="LytR_CpsA_psr"/>
</dbReference>
<evidence type="ECO:0000313" key="4">
    <source>
        <dbReference type="Proteomes" id="UP000034081"/>
    </source>
</evidence>
<proteinExistence type="inferred from homology"/>
<evidence type="ECO:0000259" key="2">
    <source>
        <dbReference type="Pfam" id="PF03816"/>
    </source>
</evidence>
<dbReference type="PANTHER" id="PTHR33392:SF6">
    <property type="entry name" value="POLYISOPRENYL-TEICHOIC ACID--PEPTIDOGLYCAN TEICHOIC ACID TRANSFERASE TAGU"/>
    <property type="match status" value="1"/>
</dbReference>
<dbReference type="AlphaFoldDB" id="A0A0G0P8M7"/>
<dbReference type="STRING" id="1618570.UT08_C0005G0102"/>
<accession>A0A0G0P8M7</accession>
<feature type="domain" description="Cell envelope-related transcriptional attenuator" evidence="2">
    <location>
        <begin position="86"/>
        <end position="289"/>
    </location>
</feature>
<protein>
    <submittedName>
        <fullName evidence="3">Cell envelope-related transcriptional attenuator</fullName>
    </submittedName>
</protein>
<dbReference type="InterPro" id="IPR050922">
    <property type="entry name" value="LytR/CpsA/Psr_CW_biosynth"/>
</dbReference>
<comment type="similarity">
    <text evidence="1">Belongs to the LytR/CpsA/Psr (LCP) family.</text>
</comment>
<comment type="caution">
    <text evidence="3">The sequence shown here is derived from an EMBL/GenBank/DDBJ whole genome shotgun (WGS) entry which is preliminary data.</text>
</comment>
<evidence type="ECO:0000256" key="1">
    <source>
        <dbReference type="ARBA" id="ARBA00006068"/>
    </source>
</evidence>